<dbReference type="PANTHER" id="PTHR31527:SF0">
    <property type="entry name" value="RE64534P"/>
    <property type="match status" value="1"/>
</dbReference>
<proteinExistence type="predicted"/>
<dbReference type="Proteomes" id="UP000249799">
    <property type="component" value="Chromosome"/>
</dbReference>
<name>A0A2Z4FKF9_9DELT</name>
<dbReference type="Pfam" id="PF09347">
    <property type="entry name" value="DUF1989"/>
    <property type="match status" value="1"/>
</dbReference>
<dbReference type="KEGG" id="bsed:DN745_07625"/>
<dbReference type="RefSeq" id="WP_111333531.1">
    <property type="nucleotide sequence ID" value="NZ_CP030032.1"/>
</dbReference>
<dbReference type="InterPro" id="IPR018959">
    <property type="entry name" value="DUF1989"/>
</dbReference>
<organism evidence="1 2">
    <name type="scientific">Bradymonas sediminis</name>
    <dbReference type="NCBI Taxonomy" id="1548548"/>
    <lineage>
        <taxon>Bacteria</taxon>
        <taxon>Deltaproteobacteria</taxon>
        <taxon>Bradymonadales</taxon>
        <taxon>Bradymonadaceae</taxon>
        <taxon>Bradymonas</taxon>
    </lineage>
</organism>
<accession>A0A2Z4FKF9</accession>
<dbReference type="PANTHER" id="PTHR31527">
    <property type="entry name" value="RE64534P"/>
    <property type="match status" value="1"/>
</dbReference>
<gene>
    <name evidence="1" type="ORF">DN745_07625</name>
</gene>
<dbReference type="OrthoDB" id="9792415at2"/>
<sequence length="199" mass="21958">MALKKQRIAPQTGAAFQINAGERLRITDPDGAQVCDLIAFDRRDTRHALSSGRSIDYANNIYLSTGDTLYSNRSEPFFEIERDDVGRHDFLLTPCSPETFALLYDDAPADHPSCFMNLVENLAAYKIEPDQIPTTFNIFMTVGVGADGELSIERPRSKPGDCIELRAMTDLIVGLTSCSAEKSNDGSFGPIDFEVLRDA</sequence>
<dbReference type="AlphaFoldDB" id="A0A2Z4FKF9"/>
<reference evidence="1 2" key="1">
    <citation type="submission" date="2018-06" db="EMBL/GenBank/DDBJ databases">
        <title>Lujinxingia sediminis gen. nov. sp. nov., a new facultative anaerobic member of the class Deltaproteobacteria, and proposal of Lujinxingaceae fam. nov.</title>
        <authorList>
            <person name="Guo L.-Y."/>
            <person name="Li C.-M."/>
            <person name="Wang S."/>
            <person name="Du Z.-J."/>
        </authorList>
    </citation>
    <scope>NUCLEOTIDE SEQUENCE [LARGE SCALE GENOMIC DNA]</scope>
    <source>
        <strain evidence="1 2">FA350</strain>
    </source>
</reference>
<protein>
    <submittedName>
        <fullName evidence="1">Urea carboxylase-associated protein</fullName>
    </submittedName>
</protein>
<evidence type="ECO:0000313" key="2">
    <source>
        <dbReference type="Proteomes" id="UP000249799"/>
    </source>
</evidence>
<evidence type="ECO:0000313" key="1">
    <source>
        <dbReference type="EMBL" id="AWV89216.1"/>
    </source>
</evidence>
<keyword evidence="2" id="KW-1185">Reference proteome</keyword>
<dbReference type="EMBL" id="CP030032">
    <property type="protein sequence ID" value="AWV89216.1"/>
    <property type="molecule type" value="Genomic_DNA"/>
</dbReference>